<gene>
    <name evidence="3" type="ORF">F1737_03365</name>
</gene>
<sequence>MRKMMKLMVVLTVLMFFASPAVMGAQTDNSKDNKNVPAGDKPVKTEKPVTQAGKMNESPGLSPDSQMQKFQNDSLKTPKEVETQNRPQNTSGKQVEVKERIRLKQQEILMEHANLSVKEQSKLKNQNQIRVAVHTLLMAEDIDGGIGSQISAIAKEYNNSVKNTYSAEERIQNRDALSYFFFGGDKDASGEILRNIEQNQQRIENLNQLISECDCDDELRLMLQEQITALEKEQNRLRLMAQDELNNKGLLGGLFG</sequence>
<feature type="compositionally biased region" description="Polar residues" evidence="2">
    <location>
        <begin position="63"/>
        <end position="75"/>
    </location>
</feature>
<dbReference type="AlphaFoldDB" id="A0AA97FCP4"/>
<name>A0AA97FCP4_9EURY</name>
<evidence type="ECO:0000256" key="1">
    <source>
        <dbReference type="SAM" id="Coils"/>
    </source>
</evidence>
<accession>A0AA97FCP4</accession>
<evidence type="ECO:0000313" key="4">
    <source>
        <dbReference type="Proteomes" id="UP001301797"/>
    </source>
</evidence>
<protein>
    <submittedName>
        <fullName evidence="3">Uncharacterized protein</fullName>
    </submittedName>
</protein>
<keyword evidence="4" id="KW-1185">Reference proteome</keyword>
<dbReference type="Proteomes" id="UP001301797">
    <property type="component" value="Chromosome"/>
</dbReference>
<dbReference type="GeneID" id="85229176"/>
<evidence type="ECO:0000256" key="2">
    <source>
        <dbReference type="SAM" id="MobiDB-lite"/>
    </source>
</evidence>
<feature type="compositionally biased region" description="Polar residues" evidence="2">
    <location>
        <begin position="84"/>
        <end position="93"/>
    </location>
</feature>
<feature type="coiled-coil region" evidence="1">
    <location>
        <begin position="196"/>
        <end position="247"/>
    </location>
</feature>
<organism evidence="3 4">
    <name type="scientific">Methanochimaera problematica</name>
    <dbReference type="NCBI Taxonomy" id="2609417"/>
    <lineage>
        <taxon>Archaea</taxon>
        <taxon>Methanobacteriati</taxon>
        <taxon>Methanobacteriota</taxon>
        <taxon>Stenosarchaea group</taxon>
        <taxon>Methanomicrobia</taxon>
        <taxon>Methanomicrobiales</taxon>
        <taxon>Methanomicrobiaceae</taxon>
        <taxon>Methanochimaera</taxon>
    </lineage>
</organism>
<reference evidence="3 4" key="1">
    <citation type="submission" date="2019-09" db="EMBL/GenBank/DDBJ databases">
        <title>The complete genome of Methanoplanus sp. FWC-SCC4.</title>
        <authorList>
            <person name="Chen S.-C."/>
            <person name="Zhou Y.-Z."/>
            <person name="Lai M.-C."/>
        </authorList>
    </citation>
    <scope>NUCLEOTIDE SEQUENCE [LARGE SCALE GENOMIC DNA]</scope>
    <source>
        <strain evidence="3 4">FWC-SCC4</strain>
    </source>
</reference>
<proteinExistence type="predicted"/>
<dbReference type="KEGG" id="mefw:F1737_03365"/>
<feature type="region of interest" description="Disordered" evidence="2">
    <location>
        <begin position="25"/>
        <end position="97"/>
    </location>
</feature>
<evidence type="ECO:0000313" key="3">
    <source>
        <dbReference type="EMBL" id="WOF15798.1"/>
    </source>
</evidence>
<keyword evidence="1" id="KW-0175">Coiled coil</keyword>
<dbReference type="EMBL" id="CP043875">
    <property type="protein sequence ID" value="WOF15798.1"/>
    <property type="molecule type" value="Genomic_DNA"/>
</dbReference>
<dbReference type="RefSeq" id="WP_317137371.1">
    <property type="nucleotide sequence ID" value="NZ_CP043875.1"/>
</dbReference>